<protein>
    <submittedName>
        <fullName evidence="3">Uncharacterized protein</fullName>
    </submittedName>
</protein>
<dbReference type="AlphaFoldDB" id="A0A0B7K102"/>
<dbReference type="GO" id="GO:0070681">
    <property type="term" value="P:glutaminyl-tRNAGln biosynthesis via transamidation"/>
    <property type="evidence" value="ECO:0007669"/>
    <property type="project" value="TreeGrafter"/>
</dbReference>
<dbReference type="InterPro" id="IPR000120">
    <property type="entry name" value="Amidase"/>
</dbReference>
<dbReference type="InterPro" id="IPR058329">
    <property type="entry name" value="Arp1_N"/>
</dbReference>
<feature type="domain" description="Amidase" evidence="1">
    <location>
        <begin position="192"/>
        <end position="368"/>
    </location>
</feature>
<sequence length="626" mass="68758">MALQRASLISIGEVPYYVPASSRKIASSLTRIWTASKKEIPSEFAPCTIFLCDQSTLMSVSSLSSLLDEKSRLWLATDDVFSNDFLKHVYIVSSAPGALAVEDTDELGTLFTKWGVATAHLLYGSNDSYPWMPGPYVNSGSVFHAVWRLFPDTNGAFMFPTVPSEHDPRLFVNPGTLGVPVPSRCYYPDPSPEKPLSGMRVAIKDNIDVAGVPTSVGSKAFAELYGARDKNALCVERLLDAGALIIGKAKTVQFASGEGARDWIDFQAPFNPRGDGYQDPECSSAGSATACSAYNWVDIALGTDTIGSIIGPAAHHGLFGLRPSLGSVPMSGIVPFSKELDTVGPFTRTASLATKVMQVLTAADMTALQRLENIQLLYPVDMFGSLPEYPTFTEPFILQLEEFLGVKRVNINIRERFKEEQLAGGKSTDEFLSQTTARIQLFDCYRSCAPFLDEYKKKFNKTAFADPYIRFKWKLGEKITQDQYEEAIAQRDVLREWVLQKIIPQNGPSEKQSILIMPNGKTEELYRYHYDGRTLGEEASLKQGYGFKDNFLAILAGLPFFNVPVGQLPYISTITERSEVIPLNIGLLGPKGSDIALLQLVEDFLGTAPGIHSCVMTGAKAFEDIA</sequence>
<dbReference type="Pfam" id="PF01425">
    <property type="entry name" value="Amidase"/>
    <property type="match status" value="1"/>
</dbReference>
<reference evidence="3" key="1">
    <citation type="submission" date="2015-01" db="EMBL/GenBank/DDBJ databases">
        <authorList>
            <person name="Durling Mikael"/>
        </authorList>
    </citation>
    <scope>NUCLEOTIDE SEQUENCE</scope>
</reference>
<dbReference type="SUPFAM" id="SSF75304">
    <property type="entry name" value="Amidase signature (AS) enzymes"/>
    <property type="match status" value="1"/>
</dbReference>
<proteinExistence type="predicted"/>
<dbReference type="GO" id="GO:0030956">
    <property type="term" value="C:glutamyl-tRNA(Gln) amidotransferase complex"/>
    <property type="evidence" value="ECO:0007669"/>
    <property type="project" value="TreeGrafter"/>
</dbReference>
<dbReference type="GO" id="GO:0050567">
    <property type="term" value="F:glutaminyl-tRNA synthase (glutamine-hydrolyzing) activity"/>
    <property type="evidence" value="ECO:0007669"/>
    <property type="project" value="TreeGrafter"/>
</dbReference>
<dbReference type="Gene3D" id="3.90.1300.10">
    <property type="entry name" value="Amidase signature (AS) domain"/>
    <property type="match status" value="1"/>
</dbReference>
<dbReference type="PANTHER" id="PTHR11895:SF152">
    <property type="entry name" value="GLUTAMYL-TRNA(GLN) AMIDOTRANSFERASE, SUBUNIT A (AFU_ORTHOLOGUE AFUA_7G06800)"/>
    <property type="match status" value="1"/>
</dbReference>
<feature type="domain" description="Scytalone dehydratase-like protein Arp1 N-terminal" evidence="2">
    <location>
        <begin position="41"/>
        <end position="113"/>
    </location>
</feature>
<evidence type="ECO:0000313" key="3">
    <source>
        <dbReference type="EMBL" id="CEO50849.1"/>
    </source>
</evidence>
<dbReference type="InterPro" id="IPR036928">
    <property type="entry name" value="AS_sf"/>
</dbReference>
<organism evidence="3">
    <name type="scientific">Bionectria ochroleuca</name>
    <name type="common">Gliocladium roseum</name>
    <dbReference type="NCBI Taxonomy" id="29856"/>
    <lineage>
        <taxon>Eukaryota</taxon>
        <taxon>Fungi</taxon>
        <taxon>Dikarya</taxon>
        <taxon>Ascomycota</taxon>
        <taxon>Pezizomycotina</taxon>
        <taxon>Sordariomycetes</taxon>
        <taxon>Hypocreomycetidae</taxon>
        <taxon>Hypocreales</taxon>
        <taxon>Bionectriaceae</taxon>
        <taxon>Clonostachys</taxon>
    </lineage>
</organism>
<evidence type="ECO:0000259" key="2">
    <source>
        <dbReference type="Pfam" id="PF26053"/>
    </source>
</evidence>
<dbReference type="GO" id="GO:0032543">
    <property type="term" value="P:mitochondrial translation"/>
    <property type="evidence" value="ECO:0007669"/>
    <property type="project" value="TreeGrafter"/>
</dbReference>
<name>A0A0B7K102_BIOOC</name>
<evidence type="ECO:0000259" key="1">
    <source>
        <dbReference type="Pfam" id="PF01425"/>
    </source>
</evidence>
<dbReference type="Pfam" id="PF26053">
    <property type="entry name" value="DUF8016"/>
    <property type="match status" value="1"/>
</dbReference>
<dbReference type="InterPro" id="IPR023631">
    <property type="entry name" value="Amidase_dom"/>
</dbReference>
<accession>A0A0B7K102</accession>
<dbReference type="EMBL" id="CDPU01000020">
    <property type="protein sequence ID" value="CEO50849.1"/>
    <property type="molecule type" value="Genomic_DNA"/>
</dbReference>
<dbReference type="PANTHER" id="PTHR11895">
    <property type="entry name" value="TRANSAMIDASE"/>
    <property type="match status" value="1"/>
</dbReference>
<gene>
    <name evidence="3" type="ORF">BN869_000006907_1</name>
</gene>
<dbReference type="GO" id="GO:0005739">
    <property type="term" value="C:mitochondrion"/>
    <property type="evidence" value="ECO:0007669"/>
    <property type="project" value="TreeGrafter"/>
</dbReference>